<dbReference type="RefSeq" id="WP_137482319.1">
    <property type="nucleotide sequence ID" value="NZ_SZZP01000021.1"/>
</dbReference>
<gene>
    <name evidence="1" type="ORF">FDV58_29850</name>
</gene>
<organism evidence="1 2">
    <name type="scientific">Bradyrhizobium elkanii</name>
    <dbReference type="NCBI Taxonomy" id="29448"/>
    <lineage>
        <taxon>Bacteria</taxon>
        <taxon>Pseudomonadati</taxon>
        <taxon>Pseudomonadota</taxon>
        <taxon>Alphaproteobacteria</taxon>
        <taxon>Hyphomicrobiales</taxon>
        <taxon>Nitrobacteraceae</taxon>
        <taxon>Bradyrhizobium</taxon>
    </lineage>
</organism>
<evidence type="ECO:0000313" key="2">
    <source>
        <dbReference type="Proteomes" id="UP000305095"/>
    </source>
</evidence>
<reference evidence="1 2" key="1">
    <citation type="submission" date="2019-05" db="EMBL/GenBank/DDBJ databases">
        <title>Draft Genome of Bradyrhizobium elkanii strain SEMIA 938, Used in Commercial Inoculants for Lupinus spp. in Brazil.</title>
        <authorList>
            <person name="Hungria M."/>
            <person name="Delamuta J.R.M."/>
            <person name="Ribeiro R.A."/>
            <person name="Nogueira M.A."/>
        </authorList>
    </citation>
    <scope>NUCLEOTIDE SEQUENCE [LARGE SCALE GENOMIC DNA]</scope>
    <source>
        <strain evidence="1 2">Semia 938</strain>
    </source>
</reference>
<protein>
    <submittedName>
        <fullName evidence="1">Uncharacterized protein</fullName>
    </submittedName>
</protein>
<dbReference type="EMBL" id="SZZP01000021">
    <property type="protein sequence ID" value="TKV77786.1"/>
    <property type="molecule type" value="Genomic_DNA"/>
</dbReference>
<evidence type="ECO:0000313" key="1">
    <source>
        <dbReference type="EMBL" id="TKV77786.1"/>
    </source>
</evidence>
<dbReference type="AlphaFoldDB" id="A0A4U6RZI7"/>
<accession>A0A4U6RZI7</accession>
<name>A0A4U6RZI7_BRAEL</name>
<sequence>MKVVTRLIDLMVAFCIEQYCHYVSGRQLIAQADAPTCPCPGEKQDAVTVCRPLKLDLDKSGI</sequence>
<dbReference type="Proteomes" id="UP000305095">
    <property type="component" value="Unassembled WGS sequence"/>
</dbReference>
<comment type="caution">
    <text evidence="1">The sequence shown here is derived from an EMBL/GenBank/DDBJ whole genome shotgun (WGS) entry which is preliminary data.</text>
</comment>
<proteinExistence type="predicted"/>